<evidence type="ECO:0000313" key="5">
    <source>
        <dbReference type="EMBL" id="SZX75013.1"/>
    </source>
</evidence>
<feature type="compositionally biased region" description="Basic residues" evidence="4">
    <location>
        <begin position="180"/>
        <end position="215"/>
    </location>
</feature>
<sequence length="241" mass="26039">MSTGKLKAQYNRVRTSTALQTTSIWANTIGLQEEQKGSNQAIEASIYAPGGGGRGREAKRQRAQELIEASGYEPSVRDFAGLKALARRQGGDAATNRGACRLCGGLGHLTKQCRNFLDNGAAGAAAGGAAGAAGAAAAGDGDNRQLLTADDDEALLLGSDDSARSSDLGSDSDSSGDERRRKKQKKEKKEKSKKHKKEKSKKHKKEKSSKHRSRDRSRSRSRERTDRDRSRSRSRSPARKR</sequence>
<organism evidence="5 6">
    <name type="scientific">Tetradesmus obliquus</name>
    <name type="common">Green alga</name>
    <name type="synonym">Acutodesmus obliquus</name>
    <dbReference type="NCBI Taxonomy" id="3088"/>
    <lineage>
        <taxon>Eukaryota</taxon>
        <taxon>Viridiplantae</taxon>
        <taxon>Chlorophyta</taxon>
        <taxon>core chlorophytes</taxon>
        <taxon>Chlorophyceae</taxon>
        <taxon>CS clade</taxon>
        <taxon>Sphaeropleales</taxon>
        <taxon>Scenedesmaceae</taxon>
        <taxon>Tetradesmus</taxon>
    </lineage>
</organism>
<dbReference type="PANTHER" id="PTHR31437:SF1">
    <property type="entry name" value="PROTEIN SREK1IP1"/>
    <property type="match status" value="1"/>
</dbReference>
<evidence type="ECO:0000313" key="6">
    <source>
        <dbReference type="Proteomes" id="UP000256970"/>
    </source>
</evidence>
<feature type="region of interest" description="Disordered" evidence="4">
    <location>
        <begin position="157"/>
        <end position="241"/>
    </location>
</feature>
<proteinExistence type="predicted"/>
<dbReference type="Proteomes" id="UP000256970">
    <property type="component" value="Unassembled WGS sequence"/>
</dbReference>
<dbReference type="PANTHER" id="PTHR31437">
    <property type="entry name" value="SREK1IP1 FAMILY MEMBER"/>
    <property type="match status" value="1"/>
</dbReference>
<evidence type="ECO:0000256" key="1">
    <source>
        <dbReference type="ARBA" id="ARBA00022723"/>
    </source>
</evidence>
<evidence type="ECO:0000256" key="3">
    <source>
        <dbReference type="ARBA" id="ARBA00022833"/>
    </source>
</evidence>
<keyword evidence="2" id="KW-0863">Zinc-finger</keyword>
<gene>
    <name evidence="5" type="ORF">BQ4739_LOCUS15327</name>
</gene>
<dbReference type="GO" id="GO:0008270">
    <property type="term" value="F:zinc ion binding"/>
    <property type="evidence" value="ECO:0007669"/>
    <property type="project" value="UniProtKB-KW"/>
</dbReference>
<dbReference type="SUPFAM" id="SSF57756">
    <property type="entry name" value="Retrovirus zinc finger-like domains"/>
    <property type="match status" value="1"/>
</dbReference>
<dbReference type="AlphaFoldDB" id="A0A383WCQ5"/>
<reference evidence="5 6" key="1">
    <citation type="submission" date="2016-10" db="EMBL/GenBank/DDBJ databases">
        <authorList>
            <person name="Cai Z."/>
        </authorList>
    </citation>
    <scope>NUCLEOTIDE SEQUENCE [LARGE SCALE GENOMIC DNA]</scope>
</reference>
<evidence type="ECO:0008006" key="7">
    <source>
        <dbReference type="Google" id="ProtNLM"/>
    </source>
</evidence>
<feature type="compositionally biased region" description="Basic residues" evidence="4">
    <location>
        <begin position="232"/>
        <end position="241"/>
    </location>
</feature>
<protein>
    <recommendedName>
        <fullName evidence="7">CCHC-type domain-containing protein</fullName>
    </recommendedName>
</protein>
<feature type="compositionally biased region" description="Low complexity" evidence="4">
    <location>
        <begin position="157"/>
        <end position="173"/>
    </location>
</feature>
<keyword evidence="6" id="KW-1185">Reference proteome</keyword>
<accession>A0A383WCQ5</accession>
<feature type="compositionally biased region" description="Basic and acidic residues" evidence="4">
    <location>
        <begin position="216"/>
        <end position="231"/>
    </location>
</feature>
<keyword evidence="1" id="KW-0479">Metal-binding</keyword>
<dbReference type="GO" id="GO:0003676">
    <property type="term" value="F:nucleic acid binding"/>
    <property type="evidence" value="ECO:0007669"/>
    <property type="project" value="InterPro"/>
</dbReference>
<dbReference type="EMBL" id="FNXT01001222">
    <property type="protein sequence ID" value="SZX75013.1"/>
    <property type="molecule type" value="Genomic_DNA"/>
</dbReference>
<evidence type="ECO:0000256" key="4">
    <source>
        <dbReference type="SAM" id="MobiDB-lite"/>
    </source>
</evidence>
<dbReference type="OrthoDB" id="31154at2759"/>
<keyword evidence="3" id="KW-0862">Zinc</keyword>
<dbReference type="InterPro" id="IPR036875">
    <property type="entry name" value="Znf_CCHC_sf"/>
</dbReference>
<name>A0A383WCQ5_TETOB</name>
<evidence type="ECO:0000256" key="2">
    <source>
        <dbReference type="ARBA" id="ARBA00022771"/>
    </source>
</evidence>